<keyword evidence="4 9" id="KW-0488">Methylation</keyword>
<dbReference type="NCBIfam" id="TIGR02532">
    <property type="entry name" value="IV_pilin_GFxxxE"/>
    <property type="match status" value="1"/>
</dbReference>
<dbReference type="PROSITE" id="PS00409">
    <property type="entry name" value="PROKAR_NTER_METHYL"/>
    <property type="match status" value="1"/>
</dbReference>
<dbReference type="Pfam" id="PF07963">
    <property type="entry name" value="N_methyl"/>
    <property type="match status" value="1"/>
</dbReference>
<dbReference type="InterPro" id="IPR045584">
    <property type="entry name" value="Pilin-like"/>
</dbReference>
<evidence type="ECO:0000259" key="10">
    <source>
        <dbReference type="Pfam" id="PF02501"/>
    </source>
</evidence>
<comment type="PTM">
    <text evidence="9">Cleaved by prepilin peptidase.</text>
</comment>
<keyword evidence="5 9" id="KW-0997">Cell inner membrane</keyword>
<dbReference type="AlphaFoldDB" id="A0A6M4GXS3"/>
<gene>
    <name evidence="11" type="primary">xcpV</name>
    <name evidence="11" type="ORF">DSM104443_02888</name>
</gene>
<evidence type="ECO:0000256" key="7">
    <source>
        <dbReference type="ARBA" id="ARBA00022989"/>
    </source>
</evidence>
<proteinExistence type="inferred from homology"/>
<reference evidence="11 12" key="1">
    <citation type="submission" date="2020-04" db="EMBL/GenBank/DDBJ databases">
        <title>Usitatibacter rugosus gen. nov., sp. nov. and Usitatibacter palustris sp. nov., novel members of Usitatibacteraceae fam. nov. within the order Nitrosomonadales isolated from soil.</title>
        <authorList>
            <person name="Huber K.J."/>
            <person name="Neumann-Schaal M."/>
            <person name="Geppert A."/>
            <person name="Luckner M."/>
            <person name="Wanner G."/>
            <person name="Overmann J."/>
        </authorList>
    </citation>
    <scope>NUCLEOTIDE SEQUENCE [LARGE SCALE GENOMIC DNA]</scope>
    <source>
        <strain evidence="11 12">0125_3</strain>
    </source>
</reference>
<evidence type="ECO:0000256" key="4">
    <source>
        <dbReference type="ARBA" id="ARBA00022481"/>
    </source>
</evidence>
<evidence type="ECO:0000256" key="9">
    <source>
        <dbReference type="RuleBase" id="RU368030"/>
    </source>
</evidence>
<evidence type="ECO:0000256" key="8">
    <source>
        <dbReference type="ARBA" id="ARBA00023136"/>
    </source>
</evidence>
<comment type="subcellular location">
    <subcellularLocation>
        <location evidence="1 9">Cell inner membrane</location>
        <topology evidence="1 9">Single-pass membrane protein</topology>
    </subcellularLocation>
</comment>
<dbReference type="InterPro" id="IPR010052">
    <property type="entry name" value="T2SS_protein-GspI"/>
</dbReference>
<dbReference type="NCBIfam" id="TIGR01707">
    <property type="entry name" value="gspI"/>
    <property type="match status" value="1"/>
</dbReference>
<comment type="subunit">
    <text evidence="9">Type II secretion is composed of four main components: the outer membrane complex, the inner membrane complex, the cytoplasmic secretion ATPase and the periplasm-spanning pseudopilus.</text>
</comment>
<dbReference type="EMBL" id="CP053069">
    <property type="protein sequence ID" value="QJR11805.1"/>
    <property type="molecule type" value="Genomic_DNA"/>
</dbReference>
<evidence type="ECO:0000256" key="6">
    <source>
        <dbReference type="ARBA" id="ARBA00022692"/>
    </source>
</evidence>
<evidence type="ECO:0000256" key="5">
    <source>
        <dbReference type="ARBA" id="ARBA00022519"/>
    </source>
</evidence>
<dbReference type="GO" id="GO:0015627">
    <property type="term" value="C:type II protein secretion system complex"/>
    <property type="evidence" value="ECO:0007669"/>
    <property type="project" value="UniProtKB-UniRule"/>
</dbReference>
<dbReference type="GO" id="GO:0015628">
    <property type="term" value="P:protein secretion by the type II secretion system"/>
    <property type="evidence" value="ECO:0007669"/>
    <property type="project" value="UniProtKB-UniRule"/>
</dbReference>
<name>A0A6M4GXS3_9PROT</name>
<dbReference type="InterPro" id="IPR012902">
    <property type="entry name" value="N_methyl_site"/>
</dbReference>
<evidence type="ECO:0000313" key="12">
    <source>
        <dbReference type="Proteomes" id="UP000501534"/>
    </source>
</evidence>
<organism evidence="11 12">
    <name type="scientific">Usitatibacter rugosus</name>
    <dbReference type="NCBI Taxonomy" id="2732067"/>
    <lineage>
        <taxon>Bacteria</taxon>
        <taxon>Pseudomonadati</taxon>
        <taxon>Pseudomonadota</taxon>
        <taxon>Betaproteobacteria</taxon>
        <taxon>Nitrosomonadales</taxon>
        <taxon>Usitatibacteraceae</taxon>
        <taxon>Usitatibacter</taxon>
    </lineage>
</organism>
<dbReference type="PANTHER" id="PTHR38779:SF2">
    <property type="entry name" value="TYPE II SECRETION SYSTEM PROTEIN I-RELATED"/>
    <property type="match status" value="1"/>
</dbReference>
<dbReference type="RefSeq" id="WP_171093451.1">
    <property type="nucleotide sequence ID" value="NZ_CP053069.1"/>
</dbReference>
<sequence length="118" mass="12579">MSRGFTLIEILVAVAILAVALAATTRAAGVATDGALETRHRLLATWAAENRVSEMRARRVFPNTGSTQYTAEQAGLGLTIVEEVSNTANPTIRRVDLSVADARDPGRVLTKLTAYVAQ</sequence>
<dbReference type="Proteomes" id="UP000501534">
    <property type="component" value="Chromosome"/>
</dbReference>
<evidence type="ECO:0000256" key="1">
    <source>
        <dbReference type="ARBA" id="ARBA00004377"/>
    </source>
</evidence>
<dbReference type="PANTHER" id="PTHR38779">
    <property type="entry name" value="TYPE II SECRETION SYSTEM PROTEIN I-RELATED"/>
    <property type="match status" value="1"/>
</dbReference>
<accession>A0A6M4GXS3</accession>
<keyword evidence="12" id="KW-1185">Reference proteome</keyword>
<evidence type="ECO:0000313" key="11">
    <source>
        <dbReference type="EMBL" id="QJR11805.1"/>
    </source>
</evidence>
<dbReference type="SUPFAM" id="SSF54523">
    <property type="entry name" value="Pili subunits"/>
    <property type="match status" value="1"/>
</dbReference>
<dbReference type="KEGG" id="uru:DSM104443_02888"/>
<feature type="domain" description="Type II secretion system protein GspI C-terminal" evidence="10">
    <location>
        <begin position="40"/>
        <end position="116"/>
    </location>
</feature>
<dbReference type="Gene3D" id="3.30.1300.30">
    <property type="entry name" value="GSPII I/J protein-like"/>
    <property type="match status" value="1"/>
</dbReference>
<comment type="function">
    <text evidence="9">Component of the type II secretion system required for the energy-dependent secretion of extracellular factors such as proteases and toxins from the periplasm.</text>
</comment>
<keyword evidence="8" id="KW-0472">Membrane</keyword>
<evidence type="ECO:0000256" key="2">
    <source>
        <dbReference type="ARBA" id="ARBA00008358"/>
    </source>
</evidence>
<protein>
    <recommendedName>
        <fullName evidence="9">Type II secretion system protein I</fullName>
        <shortName evidence="9">T2SS minor pseudopilin I</shortName>
    </recommendedName>
</protein>
<keyword evidence="6" id="KW-0812">Transmembrane</keyword>
<keyword evidence="3" id="KW-1003">Cell membrane</keyword>
<dbReference type="InterPro" id="IPR003413">
    <property type="entry name" value="T2SS_GspI_C"/>
</dbReference>
<dbReference type="GO" id="GO:0005886">
    <property type="term" value="C:plasma membrane"/>
    <property type="evidence" value="ECO:0007669"/>
    <property type="project" value="UniProtKB-SubCell"/>
</dbReference>
<comment type="similarity">
    <text evidence="2 9">Belongs to the GSP I family.</text>
</comment>
<keyword evidence="7" id="KW-1133">Transmembrane helix</keyword>
<evidence type="ECO:0000256" key="3">
    <source>
        <dbReference type="ARBA" id="ARBA00022475"/>
    </source>
</evidence>
<dbReference type="Pfam" id="PF02501">
    <property type="entry name" value="T2SSI"/>
    <property type="match status" value="1"/>
</dbReference>